<keyword evidence="2" id="KW-0732">Signal</keyword>
<proteinExistence type="predicted"/>
<dbReference type="PROSITE" id="PS51257">
    <property type="entry name" value="PROKAR_LIPOPROTEIN"/>
    <property type="match status" value="1"/>
</dbReference>
<organism evidence="3 4">
    <name type="scientific">Edaphobacillus lindanitolerans</name>
    <dbReference type="NCBI Taxonomy" id="550447"/>
    <lineage>
        <taxon>Bacteria</taxon>
        <taxon>Bacillati</taxon>
        <taxon>Bacillota</taxon>
        <taxon>Bacilli</taxon>
        <taxon>Bacillales</taxon>
        <taxon>Bacillaceae</taxon>
        <taxon>Edaphobacillus</taxon>
    </lineage>
</organism>
<dbReference type="STRING" id="550447.SAMN05428946_1187"/>
<evidence type="ECO:0000256" key="1">
    <source>
        <dbReference type="SAM" id="MobiDB-lite"/>
    </source>
</evidence>
<protein>
    <submittedName>
        <fullName evidence="3">YusW-like protein</fullName>
    </submittedName>
</protein>
<dbReference type="Proteomes" id="UP000187550">
    <property type="component" value="Unassembled WGS sequence"/>
</dbReference>
<gene>
    <name evidence="3" type="ORF">SAMN05428946_1187</name>
</gene>
<dbReference type="AlphaFoldDB" id="A0A1U7PIT5"/>
<feature type="chain" id="PRO_5038553411" evidence="2">
    <location>
        <begin position="19"/>
        <end position="189"/>
    </location>
</feature>
<dbReference type="OrthoDB" id="2452750at2"/>
<evidence type="ECO:0000313" key="4">
    <source>
        <dbReference type="Proteomes" id="UP000187550"/>
    </source>
</evidence>
<feature type="compositionally biased region" description="Low complexity" evidence="1">
    <location>
        <begin position="31"/>
        <end position="45"/>
    </location>
</feature>
<keyword evidence="4" id="KW-1185">Reference proteome</keyword>
<reference evidence="4" key="1">
    <citation type="submission" date="2017-01" db="EMBL/GenBank/DDBJ databases">
        <authorList>
            <person name="Varghese N."/>
            <person name="Submissions S."/>
        </authorList>
    </citation>
    <scope>NUCLEOTIDE SEQUENCE [LARGE SCALE GENOMIC DNA]</scope>
    <source>
        <strain evidence="4">MNA4</strain>
    </source>
</reference>
<dbReference type="EMBL" id="FTPL01000001">
    <property type="protein sequence ID" value="SIT75714.1"/>
    <property type="molecule type" value="Genomic_DNA"/>
</dbReference>
<evidence type="ECO:0000313" key="3">
    <source>
        <dbReference type="EMBL" id="SIT75714.1"/>
    </source>
</evidence>
<accession>A0A1U7PIT5</accession>
<sequence length="189" mass="20268">MKRQIAFPMIVAGSLVLAACGSGEADKETEAGAGAAQADEGNAAGKGEQPAGDAAGGGGSGEAVSAEAADITGQEEMQQKMDEITYSEFELEVEYAEGQEYEAEIERKSDNTVKAKIEDSLDGMEKKGLEAFNELYPLVEQMSITSGTPKEEAIREVLSVFSLPDDYTKFDLELRFKDDSTEFVISDQK</sequence>
<dbReference type="Pfam" id="PF14039">
    <property type="entry name" value="YusW"/>
    <property type="match status" value="1"/>
</dbReference>
<dbReference type="RefSeq" id="WP_076757385.1">
    <property type="nucleotide sequence ID" value="NZ_FTPL01000001.1"/>
</dbReference>
<feature type="signal peptide" evidence="2">
    <location>
        <begin position="1"/>
        <end position="18"/>
    </location>
</feature>
<name>A0A1U7PIT5_9BACI</name>
<dbReference type="InterPro" id="IPR025623">
    <property type="entry name" value="YusW"/>
</dbReference>
<evidence type="ECO:0000256" key="2">
    <source>
        <dbReference type="SAM" id="SignalP"/>
    </source>
</evidence>
<feature type="region of interest" description="Disordered" evidence="1">
    <location>
        <begin position="22"/>
        <end position="84"/>
    </location>
</feature>